<dbReference type="PANTHER" id="PTHR21432:SF20">
    <property type="entry name" value="ACETYL-COA HYDROLASE"/>
    <property type="match status" value="1"/>
</dbReference>
<dbReference type="InterPro" id="IPR026888">
    <property type="entry name" value="AcetylCoA_hyd_C"/>
</dbReference>
<dbReference type="Gene3D" id="3.40.1080.20">
    <property type="entry name" value="Acetyl-CoA hydrolase/transferase C-terminal domain"/>
    <property type="match status" value="1"/>
</dbReference>
<evidence type="ECO:0000313" key="2">
    <source>
        <dbReference type="EMBL" id="EIT71750.1"/>
    </source>
</evidence>
<dbReference type="Proteomes" id="UP000003704">
    <property type="component" value="Unassembled WGS sequence"/>
</dbReference>
<feature type="domain" description="Acetyl-CoA hydrolase/transferase C-terminal" evidence="1">
    <location>
        <begin position="444"/>
        <end position="607"/>
    </location>
</feature>
<dbReference type="RefSeq" id="WP_007184836.1">
    <property type="nucleotide sequence ID" value="NZ_AKGD01000001.1"/>
</dbReference>
<gene>
    <name evidence="2" type="ORF">WQQ_18870</name>
</gene>
<comment type="caution">
    <text evidence="2">The sequence shown here is derived from an EMBL/GenBank/DDBJ whole genome shotgun (WGS) entry which is preliminary data.</text>
</comment>
<dbReference type="GO" id="GO:0016787">
    <property type="term" value="F:hydrolase activity"/>
    <property type="evidence" value="ECO:0007669"/>
    <property type="project" value="UniProtKB-KW"/>
</dbReference>
<name>I8TCQ5_9GAMM</name>
<reference evidence="2 3" key="1">
    <citation type="journal article" date="2012" name="J. Bacteriol.">
        <title>Genome Sequence of n-Alkane-Degrading Hydrocarboniphaga effusa Strain AP103T (ATCC BAA-332T).</title>
        <authorList>
            <person name="Chang H.K."/>
            <person name="Zylstra G.J."/>
            <person name="Chae J.C."/>
        </authorList>
    </citation>
    <scope>NUCLEOTIDE SEQUENCE [LARGE SCALE GENOMIC DNA]</scope>
    <source>
        <strain evidence="2 3">AP103</strain>
    </source>
</reference>
<dbReference type="STRING" id="1172194.WQQ_18870"/>
<dbReference type="InterPro" id="IPR038460">
    <property type="entry name" value="AcetylCoA_hyd_C_sf"/>
</dbReference>
<dbReference type="PATRIC" id="fig|1172194.4.peg.1828"/>
<dbReference type="SUPFAM" id="SSF100950">
    <property type="entry name" value="NagB/RpiA/CoA transferase-like"/>
    <property type="match status" value="1"/>
</dbReference>
<dbReference type="Gene3D" id="3.30.750.70">
    <property type="entry name" value="4-hydroxybutyrate coenzyme like domains"/>
    <property type="match status" value="1"/>
</dbReference>
<proteinExistence type="predicted"/>
<accession>I8TCQ5</accession>
<organism evidence="2 3">
    <name type="scientific">Hydrocarboniphaga effusa AP103</name>
    <dbReference type="NCBI Taxonomy" id="1172194"/>
    <lineage>
        <taxon>Bacteria</taxon>
        <taxon>Pseudomonadati</taxon>
        <taxon>Pseudomonadota</taxon>
        <taxon>Gammaproteobacteria</taxon>
        <taxon>Nevskiales</taxon>
        <taxon>Nevskiaceae</taxon>
        <taxon>Hydrocarboniphaga</taxon>
    </lineage>
</organism>
<sequence>MADSKPTRQPRYLDGVEACVDALVERVGNDIRLGVPLGLGKPVELINALYARAKRDPDLKLTVLTALSLQRPRPTGLEGALLNPFLERIYEGVVELDYVRDQNAGKLPPNVRVLEFFFQTGARLADDQAQRDYISTNYTFAARDVYAQGCNVTAQIVAKREAAQGLRYSLSCNPDTGPELERLLRAAQARGDRRIAVIAQVNEQLPYMGNDAEVEPSNFDFVIDHPRYSSALFSVPKTPVSVADHAIGLRVSTLVRDGGTLQIGIGTLGDAVSHALALRERRNAEYQRSLNALDAIAPWRGLIDGFGGLQRFERGLYGASEMIVDGFLHLLDAGVIRREVYDFWALQQLVDEGLCDPRKLDARVLEALAEHGVRLLRTQDFERLRHHGLFVDASGYEDGEIIAPDGQRIPANLANPRSRAAIAESCLGERLRNGIVLHGGFFLGPRSFYQALRDMPEEQRNRICMTGVERINQLDLNPRLYKAQRLHARFINTAMMATLSGAIISDGLENGRVVSGVGGQYNFVAQAHQLETGRSILLLRAVRDADGKTSSNILFDYGHCTIPRHLRDIVVTEYGIADLRAQTDEQVARALIEIADSRFQPELIEKAQQAGKLARNYRLPERCKDNRPERLARVIEVSGQAEALFPAFPLGHDFTEQELRLAKGLKAVQATVATTPKLKLLLRGARPLQPVDEAERADLQRLGLDEPKGLQNRVARSLLLDQLRKA</sequence>
<keyword evidence="3" id="KW-1185">Reference proteome</keyword>
<dbReference type="AlphaFoldDB" id="I8TCQ5"/>
<dbReference type="EMBL" id="AKGD01000001">
    <property type="protein sequence ID" value="EIT71750.1"/>
    <property type="molecule type" value="Genomic_DNA"/>
</dbReference>
<dbReference type="Gene3D" id="3.40.1080.10">
    <property type="entry name" value="Glutaconate Coenzyme A-transferase"/>
    <property type="match status" value="1"/>
</dbReference>
<dbReference type="GO" id="GO:0006083">
    <property type="term" value="P:acetate metabolic process"/>
    <property type="evidence" value="ECO:0007669"/>
    <property type="project" value="InterPro"/>
</dbReference>
<evidence type="ECO:0000259" key="1">
    <source>
        <dbReference type="Pfam" id="PF13336"/>
    </source>
</evidence>
<dbReference type="PANTHER" id="PTHR21432">
    <property type="entry name" value="ACETYL-COA HYDROLASE-RELATED"/>
    <property type="match status" value="1"/>
</dbReference>
<dbReference type="InterPro" id="IPR037171">
    <property type="entry name" value="NagB/RpiA_transferase-like"/>
</dbReference>
<keyword evidence="2" id="KW-0378">Hydrolase</keyword>
<dbReference type="GO" id="GO:0008775">
    <property type="term" value="F:acetate CoA-transferase activity"/>
    <property type="evidence" value="ECO:0007669"/>
    <property type="project" value="InterPro"/>
</dbReference>
<evidence type="ECO:0000313" key="3">
    <source>
        <dbReference type="Proteomes" id="UP000003704"/>
    </source>
</evidence>
<dbReference type="OrthoDB" id="9801795at2"/>
<protein>
    <submittedName>
        <fullName evidence="2">Acetyl-CoA hydrolase</fullName>
    </submittedName>
</protein>
<dbReference type="Pfam" id="PF13336">
    <property type="entry name" value="AcetylCoA_hyd_C"/>
    <property type="match status" value="1"/>
</dbReference>
<dbReference type="InterPro" id="IPR046433">
    <property type="entry name" value="ActCoA_hydro"/>
</dbReference>